<feature type="domain" description="NET" evidence="3">
    <location>
        <begin position="1"/>
        <end position="75"/>
    </location>
</feature>
<name>A0A392U3V7_9FABA</name>
<keyword evidence="5" id="KW-1185">Reference proteome</keyword>
<dbReference type="Proteomes" id="UP000265520">
    <property type="component" value="Unassembled WGS sequence"/>
</dbReference>
<evidence type="ECO:0000256" key="1">
    <source>
        <dbReference type="ARBA" id="ARBA00023015"/>
    </source>
</evidence>
<proteinExistence type="predicted"/>
<evidence type="ECO:0000256" key="2">
    <source>
        <dbReference type="ARBA" id="ARBA00023163"/>
    </source>
</evidence>
<feature type="non-terminal residue" evidence="4">
    <location>
        <position position="83"/>
    </location>
</feature>
<evidence type="ECO:0000259" key="3">
    <source>
        <dbReference type="PROSITE" id="PS51525"/>
    </source>
</evidence>
<reference evidence="4 5" key="1">
    <citation type="journal article" date="2018" name="Front. Plant Sci.">
        <title>Red Clover (Trifolium pratense) and Zigzag Clover (T. medium) - A Picture of Genomic Similarities and Differences.</title>
        <authorList>
            <person name="Dluhosova J."/>
            <person name="Istvanek J."/>
            <person name="Nedelnik J."/>
            <person name="Repkova J."/>
        </authorList>
    </citation>
    <scope>NUCLEOTIDE SEQUENCE [LARGE SCALE GENOMIC DNA]</scope>
    <source>
        <strain evidence="5">cv. 10/8</strain>
        <tissue evidence="4">Leaf</tissue>
    </source>
</reference>
<dbReference type="PANTHER" id="PTHR45926">
    <property type="entry name" value="OSJNBA0053K19.4 PROTEIN"/>
    <property type="match status" value="1"/>
</dbReference>
<dbReference type="PROSITE" id="PS51525">
    <property type="entry name" value="NET"/>
    <property type="match status" value="1"/>
</dbReference>
<dbReference type="Pfam" id="PF17035">
    <property type="entry name" value="BET"/>
    <property type="match status" value="1"/>
</dbReference>
<protein>
    <submittedName>
        <fullName evidence="4">Transcription factor GTE7-like</fullName>
    </submittedName>
</protein>
<dbReference type="InterPro" id="IPR027353">
    <property type="entry name" value="NET_dom"/>
</dbReference>
<organism evidence="4 5">
    <name type="scientific">Trifolium medium</name>
    <dbReference type="NCBI Taxonomy" id="97028"/>
    <lineage>
        <taxon>Eukaryota</taxon>
        <taxon>Viridiplantae</taxon>
        <taxon>Streptophyta</taxon>
        <taxon>Embryophyta</taxon>
        <taxon>Tracheophyta</taxon>
        <taxon>Spermatophyta</taxon>
        <taxon>Magnoliopsida</taxon>
        <taxon>eudicotyledons</taxon>
        <taxon>Gunneridae</taxon>
        <taxon>Pentapetalae</taxon>
        <taxon>rosids</taxon>
        <taxon>fabids</taxon>
        <taxon>Fabales</taxon>
        <taxon>Fabaceae</taxon>
        <taxon>Papilionoideae</taxon>
        <taxon>50 kb inversion clade</taxon>
        <taxon>NPAAA clade</taxon>
        <taxon>Hologalegina</taxon>
        <taxon>IRL clade</taxon>
        <taxon>Trifolieae</taxon>
        <taxon>Trifolium</taxon>
    </lineage>
</organism>
<keyword evidence="2" id="KW-0804">Transcription</keyword>
<keyword evidence="1" id="KW-0805">Transcription regulation</keyword>
<dbReference type="InterPro" id="IPR038336">
    <property type="entry name" value="NET_sf"/>
</dbReference>
<dbReference type="Gene3D" id="1.20.1270.220">
    <property type="match status" value="1"/>
</dbReference>
<feature type="non-terminal residue" evidence="4">
    <location>
        <position position="1"/>
    </location>
</feature>
<evidence type="ECO:0000313" key="4">
    <source>
        <dbReference type="EMBL" id="MCI67200.1"/>
    </source>
</evidence>
<dbReference type="AlphaFoldDB" id="A0A392U3V7"/>
<sequence>KREMNLEEKHKLGLGLQILPPEKMEQVVQIIRKRNGHLEQDGDEIELDMEAVDTETLWELDRLVTNWKKMVSKIKRQALMDNN</sequence>
<evidence type="ECO:0000313" key="5">
    <source>
        <dbReference type="Proteomes" id="UP000265520"/>
    </source>
</evidence>
<accession>A0A392U3V7</accession>
<dbReference type="EMBL" id="LXQA010711492">
    <property type="protein sequence ID" value="MCI67200.1"/>
    <property type="molecule type" value="Genomic_DNA"/>
</dbReference>
<comment type="caution">
    <text evidence="4">The sequence shown here is derived from an EMBL/GenBank/DDBJ whole genome shotgun (WGS) entry which is preliminary data.</text>
</comment>